<dbReference type="GO" id="GO:0005840">
    <property type="term" value="C:ribosome"/>
    <property type="evidence" value="ECO:0007669"/>
    <property type="project" value="UniProtKB-KW"/>
</dbReference>
<sequence>MVNDGVLPSITFTTTSNEWKSKISLWYKLDFLKLNELLKASNAYQKLHINDSYGGLYKPVVVEHLNLWGCLPSDFDAAILNCFFFRICRPRFIYIHLYNDVRAKRNLVEYISKLIPDETSYLEEVSIEVWDEKAKEWHCVKETSFPELRFFEQSIRFQLTWKEHLKEKSMSSMEKDIQMMLAAEVHLGTKNCNFQMERYVFKRRNDGIYIINVGKTWEKLEMAARVIVGIENPRDIIVQSASPYGQRAVLKFARYTGCHAIAGRHTPGTFTNQLQTSSFSEPRHRSSGRRGERMVLCRGDKFANTAPLTRDSL</sequence>
<evidence type="ECO:0008006" key="7">
    <source>
        <dbReference type="Google" id="ProtNLM"/>
    </source>
</evidence>
<dbReference type="InterPro" id="IPR023591">
    <property type="entry name" value="Ribosomal_uS2_flav_dom_sf"/>
</dbReference>
<dbReference type="CDD" id="cd01425">
    <property type="entry name" value="RPS2"/>
    <property type="match status" value="1"/>
</dbReference>
<dbReference type="GO" id="GO:1990904">
    <property type="term" value="C:ribonucleoprotein complex"/>
    <property type="evidence" value="ECO:0007669"/>
    <property type="project" value="UniProtKB-KW"/>
</dbReference>
<dbReference type="PANTHER" id="PTHR11489">
    <property type="entry name" value="40S RIBOSOMAL PROTEIN SA"/>
    <property type="match status" value="1"/>
</dbReference>
<dbReference type="InterPro" id="IPR005707">
    <property type="entry name" value="Ribosomal_uS2_euk/arc"/>
</dbReference>
<protein>
    <recommendedName>
        <fullName evidence="7">Ribosomal protein S2</fullName>
    </recommendedName>
</protein>
<feature type="compositionally biased region" description="Basic and acidic residues" evidence="4">
    <location>
        <begin position="281"/>
        <end position="292"/>
    </location>
</feature>
<dbReference type="SUPFAM" id="SSF52313">
    <property type="entry name" value="Ribosomal protein S2"/>
    <property type="match status" value="1"/>
</dbReference>
<keyword evidence="3" id="KW-0687">Ribonucleoprotein</keyword>
<name>A0ABD3D104_9LAMI</name>
<feature type="compositionally biased region" description="Polar residues" evidence="4">
    <location>
        <begin position="268"/>
        <end position="280"/>
    </location>
</feature>
<keyword evidence="6" id="KW-1185">Reference proteome</keyword>
<dbReference type="Gene3D" id="3.40.50.10490">
    <property type="entry name" value="Glucose-6-phosphate isomerase like protein, domain 1"/>
    <property type="match status" value="1"/>
</dbReference>
<evidence type="ECO:0000256" key="1">
    <source>
        <dbReference type="ARBA" id="ARBA00006242"/>
    </source>
</evidence>
<feature type="region of interest" description="Disordered" evidence="4">
    <location>
        <begin position="266"/>
        <end position="292"/>
    </location>
</feature>
<accession>A0ABD3D104</accession>
<evidence type="ECO:0000256" key="4">
    <source>
        <dbReference type="SAM" id="MobiDB-lite"/>
    </source>
</evidence>
<dbReference type="Pfam" id="PF00318">
    <property type="entry name" value="Ribosomal_S2"/>
    <property type="match status" value="1"/>
</dbReference>
<dbReference type="PROSITE" id="PS00962">
    <property type="entry name" value="RIBOSOMAL_S2_1"/>
    <property type="match status" value="1"/>
</dbReference>
<dbReference type="AlphaFoldDB" id="A0ABD3D104"/>
<proteinExistence type="inferred from homology"/>
<dbReference type="EMBL" id="JAVIJP010000028">
    <property type="protein sequence ID" value="KAL3634989.1"/>
    <property type="molecule type" value="Genomic_DNA"/>
</dbReference>
<dbReference type="InterPro" id="IPR001865">
    <property type="entry name" value="Ribosomal_uS2"/>
</dbReference>
<dbReference type="Proteomes" id="UP001632038">
    <property type="component" value="Unassembled WGS sequence"/>
</dbReference>
<evidence type="ECO:0000256" key="3">
    <source>
        <dbReference type="ARBA" id="ARBA00023274"/>
    </source>
</evidence>
<gene>
    <name evidence="5" type="ORF">CASFOL_022043</name>
</gene>
<evidence type="ECO:0000313" key="5">
    <source>
        <dbReference type="EMBL" id="KAL3634989.1"/>
    </source>
</evidence>
<evidence type="ECO:0000256" key="2">
    <source>
        <dbReference type="ARBA" id="ARBA00022980"/>
    </source>
</evidence>
<reference evidence="6" key="1">
    <citation type="journal article" date="2024" name="IScience">
        <title>Strigolactones Initiate the Formation of Haustorium-like Structures in Castilleja.</title>
        <authorList>
            <person name="Buerger M."/>
            <person name="Peterson D."/>
            <person name="Chory J."/>
        </authorList>
    </citation>
    <scope>NUCLEOTIDE SEQUENCE [LARGE SCALE GENOMIC DNA]</scope>
</reference>
<comment type="caution">
    <text evidence="5">The sequence shown here is derived from an EMBL/GenBank/DDBJ whole genome shotgun (WGS) entry which is preliminary data.</text>
</comment>
<comment type="similarity">
    <text evidence="1">Belongs to the universal ribosomal protein uS2 family.</text>
</comment>
<organism evidence="5 6">
    <name type="scientific">Castilleja foliolosa</name>
    <dbReference type="NCBI Taxonomy" id="1961234"/>
    <lineage>
        <taxon>Eukaryota</taxon>
        <taxon>Viridiplantae</taxon>
        <taxon>Streptophyta</taxon>
        <taxon>Embryophyta</taxon>
        <taxon>Tracheophyta</taxon>
        <taxon>Spermatophyta</taxon>
        <taxon>Magnoliopsida</taxon>
        <taxon>eudicotyledons</taxon>
        <taxon>Gunneridae</taxon>
        <taxon>Pentapetalae</taxon>
        <taxon>asterids</taxon>
        <taxon>lamiids</taxon>
        <taxon>Lamiales</taxon>
        <taxon>Orobanchaceae</taxon>
        <taxon>Pedicularideae</taxon>
        <taxon>Castillejinae</taxon>
        <taxon>Castilleja</taxon>
    </lineage>
</organism>
<dbReference type="InterPro" id="IPR018130">
    <property type="entry name" value="Ribosomal_uS2_CS"/>
</dbReference>
<evidence type="ECO:0000313" key="6">
    <source>
        <dbReference type="Proteomes" id="UP001632038"/>
    </source>
</evidence>
<dbReference type="PRINTS" id="PR00395">
    <property type="entry name" value="RIBOSOMALS2"/>
</dbReference>
<keyword evidence="2" id="KW-0689">Ribosomal protein</keyword>